<dbReference type="AlphaFoldDB" id="A0A8H2JKA0"/>
<dbReference type="RefSeq" id="WP_138623301.1">
    <property type="nucleotide sequence ID" value="NZ_SZVP01000010.1"/>
</dbReference>
<keyword evidence="2" id="KW-1133">Transmembrane helix</keyword>
<dbReference type="OrthoDB" id="6228913at2"/>
<dbReference type="EMBL" id="SZVP01000010">
    <property type="protein sequence ID" value="TMM44777.1"/>
    <property type="molecule type" value="Genomic_DNA"/>
</dbReference>
<sequence length="65" mass="7533">MENWLAIVIVIIIVFVVIGDLSILKKSSTQKMREKSLNDRTETLPRSNRSAHKMQSIEKTKYQSK</sequence>
<proteinExistence type="predicted"/>
<keyword evidence="2" id="KW-0812">Transmembrane</keyword>
<name>A0A8H2JKA0_9GAMM</name>
<protein>
    <recommendedName>
        <fullName evidence="5">DUF2897 family protein</fullName>
    </recommendedName>
</protein>
<accession>A0A8H2JKA0</accession>
<gene>
    <name evidence="3" type="ORF">FCS21_10930</name>
</gene>
<feature type="region of interest" description="Disordered" evidence="1">
    <location>
        <begin position="32"/>
        <end position="65"/>
    </location>
</feature>
<evidence type="ECO:0000313" key="3">
    <source>
        <dbReference type="EMBL" id="TMM44777.1"/>
    </source>
</evidence>
<evidence type="ECO:0008006" key="5">
    <source>
        <dbReference type="Google" id="ProtNLM"/>
    </source>
</evidence>
<keyword evidence="4" id="KW-1185">Reference proteome</keyword>
<feature type="compositionally biased region" description="Basic and acidic residues" evidence="1">
    <location>
        <begin position="32"/>
        <end position="43"/>
    </location>
</feature>
<comment type="caution">
    <text evidence="3">The sequence shown here is derived from an EMBL/GenBank/DDBJ whole genome shotgun (WGS) entry which is preliminary data.</text>
</comment>
<keyword evidence="2" id="KW-0472">Membrane</keyword>
<dbReference type="Proteomes" id="UP000307702">
    <property type="component" value="Unassembled WGS sequence"/>
</dbReference>
<feature type="transmembrane region" description="Helical" evidence="2">
    <location>
        <begin position="6"/>
        <end position="24"/>
    </location>
</feature>
<feature type="compositionally biased region" description="Basic and acidic residues" evidence="1">
    <location>
        <begin position="55"/>
        <end position="65"/>
    </location>
</feature>
<evidence type="ECO:0000256" key="2">
    <source>
        <dbReference type="SAM" id="Phobius"/>
    </source>
</evidence>
<reference evidence="3 4" key="1">
    <citation type="submission" date="2019-05" db="EMBL/GenBank/DDBJ databases">
        <title>Colwellia ponticola sp. nov., isolated from seawater.</title>
        <authorList>
            <person name="Yoon J.-H."/>
        </authorList>
    </citation>
    <scope>NUCLEOTIDE SEQUENCE [LARGE SCALE GENOMIC DNA]</scope>
    <source>
        <strain evidence="3 4">OISW-25</strain>
    </source>
</reference>
<evidence type="ECO:0000313" key="4">
    <source>
        <dbReference type="Proteomes" id="UP000307702"/>
    </source>
</evidence>
<evidence type="ECO:0000256" key="1">
    <source>
        <dbReference type="SAM" id="MobiDB-lite"/>
    </source>
</evidence>
<organism evidence="3 4">
    <name type="scientific">Colwellia ponticola</name>
    <dbReference type="NCBI Taxonomy" id="2304625"/>
    <lineage>
        <taxon>Bacteria</taxon>
        <taxon>Pseudomonadati</taxon>
        <taxon>Pseudomonadota</taxon>
        <taxon>Gammaproteobacteria</taxon>
        <taxon>Alteromonadales</taxon>
        <taxon>Colwelliaceae</taxon>
        <taxon>Colwellia</taxon>
    </lineage>
</organism>